<dbReference type="Pfam" id="PF18067">
    <property type="entry name" value="Lipase_C"/>
    <property type="match status" value="1"/>
</dbReference>
<dbReference type="RefSeq" id="WP_073252441.1">
    <property type="nucleotide sequence ID" value="NZ_FRCS01000001.1"/>
</dbReference>
<accession>A0A1M7L3D7</accession>
<organism evidence="4 5">
    <name type="scientific">Cryptosporangium aurantiacum</name>
    <dbReference type="NCBI Taxonomy" id="134849"/>
    <lineage>
        <taxon>Bacteria</taxon>
        <taxon>Bacillati</taxon>
        <taxon>Actinomycetota</taxon>
        <taxon>Actinomycetes</taxon>
        <taxon>Cryptosporangiales</taxon>
        <taxon>Cryptosporangiaceae</taxon>
        <taxon>Cryptosporangium</taxon>
    </lineage>
</organism>
<dbReference type="GO" id="GO:0016787">
    <property type="term" value="F:hydrolase activity"/>
    <property type="evidence" value="ECO:0007669"/>
    <property type="project" value="InterPro"/>
</dbReference>
<feature type="chain" id="PRO_5012003060" evidence="1">
    <location>
        <begin position="25"/>
        <end position="434"/>
    </location>
</feature>
<name>A0A1M7L3D7_9ACTN</name>
<sequence length="434" mass="46928">MLRRLAVLMAALMIVLTGVQVAPAAAERRALRPIVFVHGFSGSGGQFDSQARRLASNGYPPTWIEAHEYDSLFAVNTREQVYAGLDQRITRLLAATGADRIDLLGHSLGTALMQAYLNSSPERAARVAHYVNLDGASATAPPGNVPTLAVWGEGDPARAITGATNVRFPDQSHTQTVSSPETFAAFYRFFTGRDPKTTRIVPQRGSVLLAGRAVLFPSNVGVTDATLEVYAVRADTGTRLRRHPDARLPLAADGSFGPFRGRGDVRYEFAIVRPGAPVHHLYFQPFRRTDRLIRLLTSLPGQGLGALTENGPASTNLVISRQKEWWGDQGAAGDSLTVDGQEILNAATSPRSKRTIGIFTFDKGLDKTSDLSAPIPVFFSQPFISAVDLYVPAAPPKRTVRVVVRPRGGGSPDVLTVPNWPSDGHRISLEFDND</sequence>
<keyword evidence="1" id="KW-0732">Signal</keyword>
<dbReference type="Pfam" id="PF21768">
    <property type="entry name" value="AF_1763-like_C"/>
    <property type="match status" value="1"/>
</dbReference>
<feature type="signal peptide" evidence="1">
    <location>
        <begin position="1"/>
        <end position="24"/>
    </location>
</feature>
<proteinExistence type="predicted"/>
<reference evidence="4 5" key="1">
    <citation type="submission" date="2016-11" db="EMBL/GenBank/DDBJ databases">
        <authorList>
            <person name="Jaros S."/>
            <person name="Januszkiewicz K."/>
            <person name="Wedrychowicz H."/>
        </authorList>
    </citation>
    <scope>NUCLEOTIDE SEQUENCE [LARGE SCALE GENOMIC DNA]</scope>
    <source>
        <strain evidence="4 5">DSM 46144</strain>
    </source>
</reference>
<keyword evidence="5" id="KW-1185">Reference proteome</keyword>
<dbReference type="AlphaFoldDB" id="A0A1M7L3D7"/>
<dbReference type="Pfam" id="PF01674">
    <property type="entry name" value="Lipase_2"/>
    <property type="match status" value="1"/>
</dbReference>
<gene>
    <name evidence="4" type="ORF">SAMN05443668_1011341</name>
</gene>
<evidence type="ECO:0000256" key="1">
    <source>
        <dbReference type="SAM" id="SignalP"/>
    </source>
</evidence>
<protein>
    <submittedName>
        <fullName evidence="4">Lipase (Class 2)</fullName>
    </submittedName>
</protein>
<evidence type="ECO:0000313" key="5">
    <source>
        <dbReference type="Proteomes" id="UP000184440"/>
    </source>
</evidence>
<evidence type="ECO:0000259" key="2">
    <source>
        <dbReference type="Pfam" id="PF18067"/>
    </source>
</evidence>
<dbReference type="Proteomes" id="UP000184440">
    <property type="component" value="Unassembled WGS sequence"/>
</dbReference>
<dbReference type="OrthoDB" id="8871309at2"/>
<dbReference type="Gene3D" id="2.60.40.2190">
    <property type="match status" value="1"/>
</dbReference>
<evidence type="ECO:0000313" key="4">
    <source>
        <dbReference type="EMBL" id="SHM72388.1"/>
    </source>
</evidence>
<dbReference type="Gene3D" id="2.60.40.2200">
    <property type="match status" value="1"/>
</dbReference>
<dbReference type="InterPro" id="IPR002918">
    <property type="entry name" value="Lipase_EstA/Esterase_EstB"/>
</dbReference>
<dbReference type="GO" id="GO:0016042">
    <property type="term" value="P:lipid catabolic process"/>
    <property type="evidence" value="ECO:0007669"/>
    <property type="project" value="InterPro"/>
</dbReference>
<dbReference type="EMBL" id="FRCS01000001">
    <property type="protein sequence ID" value="SHM72388.1"/>
    <property type="molecule type" value="Genomic_DNA"/>
</dbReference>
<dbReference type="STRING" id="134849.SAMN05443668_1011341"/>
<evidence type="ECO:0000259" key="3">
    <source>
        <dbReference type="Pfam" id="PF21768"/>
    </source>
</evidence>
<dbReference type="SUPFAM" id="SSF53474">
    <property type="entry name" value="alpha/beta-Hydrolases"/>
    <property type="match status" value="1"/>
</dbReference>
<feature type="domain" description="AF-1763-like C-terminal" evidence="3">
    <location>
        <begin position="320"/>
        <end position="432"/>
    </location>
</feature>
<dbReference type="Gene3D" id="3.40.50.1820">
    <property type="entry name" value="alpha/beta hydrolase"/>
    <property type="match status" value="1"/>
</dbReference>
<dbReference type="InterPro" id="IPR029058">
    <property type="entry name" value="AB_hydrolase_fold"/>
</dbReference>
<dbReference type="InterPro" id="IPR049036">
    <property type="entry name" value="AF_1763-like_C"/>
</dbReference>
<feature type="domain" description="AFL C-terminal" evidence="2">
    <location>
        <begin position="206"/>
        <end position="299"/>
    </location>
</feature>
<dbReference type="InterPro" id="IPR040664">
    <property type="entry name" value="AFL_C"/>
</dbReference>